<proteinExistence type="predicted"/>
<accession>A0ABN7XT06</accession>
<evidence type="ECO:0000313" key="2">
    <source>
        <dbReference type="EMBL" id="CAG8857214.1"/>
    </source>
</evidence>
<dbReference type="Pfam" id="PF05699">
    <property type="entry name" value="Dimer_Tnp_hAT"/>
    <property type="match status" value="1"/>
</dbReference>
<dbReference type="PANTHER" id="PTHR47611:SF1">
    <property type="entry name" value="CCHC-TYPE DOMAIN-CONTAINING PROTEIN"/>
    <property type="match status" value="1"/>
</dbReference>
<dbReference type="InterPro" id="IPR012337">
    <property type="entry name" value="RNaseH-like_sf"/>
</dbReference>
<sequence length="56" mass="6228">THEKQYPTLAIMARDYLSIPTTSAPVEQLFSKSGNVVTSERNKLESGMIQAIMCLK</sequence>
<dbReference type="InterPro" id="IPR008906">
    <property type="entry name" value="HATC_C_dom"/>
</dbReference>
<feature type="non-terminal residue" evidence="2">
    <location>
        <position position="56"/>
    </location>
</feature>
<feature type="non-terminal residue" evidence="2">
    <location>
        <position position="1"/>
    </location>
</feature>
<dbReference type="PANTHER" id="PTHR47611">
    <property type="entry name" value="HAT DIMERISATION DOMAIN, C-TERMINAL"/>
    <property type="match status" value="1"/>
</dbReference>
<dbReference type="Proteomes" id="UP000789901">
    <property type="component" value="Unassembled WGS sequence"/>
</dbReference>
<evidence type="ECO:0000313" key="3">
    <source>
        <dbReference type="Proteomes" id="UP000789901"/>
    </source>
</evidence>
<feature type="domain" description="HAT C-terminal dimerisation" evidence="1">
    <location>
        <begin position="2"/>
        <end position="56"/>
    </location>
</feature>
<keyword evidence="3" id="KW-1185">Reference proteome</keyword>
<dbReference type="SUPFAM" id="SSF53098">
    <property type="entry name" value="Ribonuclease H-like"/>
    <property type="match status" value="1"/>
</dbReference>
<reference evidence="2 3" key="1">
    <citation type="submission" date="2021-06" db="EMBL/GenBank/DDBJ databases">
        <authorList>
            <person name="Kallberg Y."/>
            <person name="Tangrot J."/>
            <person name="Rosling A."/>
        </authorList>
    </citation>
    <scope>NUCLEOTIDE SEQUENCE [LARGE SCALE GENOMIC DNA]</scope>
    <source>
        <strain evidence="2 3">120-4 pot B 10/14</strain>
    </source>
</reference>
<evidence type="ECO:0000259" key="1">
    <source>
        <dbReference type="Pfam" id="PF05699"/>
    </source>
</evidence>
<name>A0ABN7XT06_GIGMA</name>
<protein>
    <submittedName>
        <fullName evidence="2">22924_t:CDS:1</fullName>
    </submittedName>
</protein>
<comment type="caution">
    <text evidence="2">The sequence shown here is derived from an EMBL/GenBank/DDBJ whole genome shotgun (WGS) entry which is preliminary data.</text>
</comment>
<organism evidence="2 3">
    <name type="scientific">Gigaspora margarita</name>
    <dbReference type="NCBI Taxonomy" id="4874"/>
    <lineage>
        <taxon>Eukaryota</taxon>
        <taxon>Fungi</taxon>
        <taxon>Fungi incertae sedis</taxon>
        <taxon>Mucoromycota</taxon>
        <taxon>Glomeromycotina</taxon>
        <taxon>Glomeromycetes</taxon>
        <taxon>Diversisporales</taxon>
        <taxon>Gigasporaceae</taxon>
        <taxon>Gigaspora</taxon>
    </lineage>
</organism>
<dbReference type="EMBL" id="CAJVQB010168326">
    <property type="protein sequence ID" value="CAG8857214.1"/>
    <property type="molecule type" value="Genomic_DNA"/>
</dbReference>
<gene>
    <name evidence="2" type="ORF">GMARGA_LOCUS46035</name>
</gene>